<gene>
    <name evidence="2" type="ORF">VP01_2223g3</name>
</gene>
<keyword evidence="1" id="KW-0472">Membrane</keyword>
<keyword evidence="3" id="KW-1185">Reference proteome</keyword>
<name>A0A0L6V8S2_9BASI</name>
<dbReference type="AlphaFoldDB" id="A0A0L6V8S2"/>
<evidence type="ECO:0000256" key="1">
    <source>
        <dbReference type="SAM" id="Phobius"/>
    </source>
</evidence>
<dbReference type="EMBL" id="LAVV01007085">
    <property type="protein sequence ID" value="KNZ57163.1"/>
    <property type="molecule type" value="Genomic_DNA"/>
</dbReference>
<sequence>MQYAYGEYESGKNKKSKKGLKSMYLPIHQRFGGGYSGQLGVILSVESIFEKNRPQRGFILMRQSGNGCRVSYHCKKNWINCLQLTCNILQPSFHSNSTSWFKQFWSRVGLTTEASWDFLHVNCRKLSKIFIWVPVMPQELWKSLQELISSSKNTKQSCGEFLLNNPGVLAITISLKIKVFKYLQWAPRSTHSVLSIALQGSVNVPWDQSSLIKAFHLLKFFKGFIICASSSCLWIQDIWSYYNYERTYRCFNIIKFIFLTHIIIVKDNYCDRIIKVIKNWKNLIRNFRVIQKAWEITINEVFHTRLKAICTCCLLFWPGVNMIYSRIRQLYGTSGVHTFYVIPAISKNLHEFWQLYLHSLFIPLIILLIRNEKIPFFCPLAQHFSKYLSLFLFSTRGSQPQEISRGTSKSIQREKNEYSSSHCLLTSSRFGRYKPINSKLVHKLWRSLSNTKTFIGIRGRPISVYYIFFFHSNTEFNVIYKFSFFFFFFLFIFILFPYFLYFLSIFSFMKMSYNFEEPWTGDLLSYRNQEKLCRKAGGGLHLTISVPDHEKVLASHLSGQIIVLGSYPPHIPIWFPGRHIIGVNVVRSLTHLPVKISHKQSVPVPVLKLNECNKICYPATNEWCGKKNFLSS</sequence>
<organism evidence="2 3">
    <name type="scientific">Puccinia sorghi</name>
    <dbReference type="NCBI Taxonomy" id="27349"/>
    <lineage>
        <taxon>Eukaryota</taxon>
        <taxon>Fungi</taxon>
        <taxon>Dikarya</taxon>
        <taxon>Basidiomycota</taxon>
        <taxon>Pucciniomycotina</taxon>
        <taxon>Pucciniomycetes</taxon>
        <taxon>Pucciniales</taxon>
        <taxon>Pucciniaceae</taxon>
        <taxon>Puccinia</taxon>
    </lineage>
</organism>
<keyword evidence="1" id="KW-1133">Transmembrane helix</keyword>
<keyword evidence="1" id="KW-0812">Transmembrane</keyword>
<dbReference type="VEuPathDB" id="FungiDB:VP01_2223g3"/>
<feature type="transmembrane region" description="Helical" evidence="1">
    <location>
        <begin position="482"/>
        <end position="503"/>
    </location>
</feature>
<evidence type="ECO:0000313" key="2">
    <source>
        <dbReference type="EMBL" id="KNZ57163.1"/>
    </source>
</evidence>
<evidence type="ECO:0000313" key="3">
    <source>
        <dbReference type="Proteomes" id="UP000037035"/>
    </source>
</evidence>
<dbReference type="Proteomes" id="UP000037035">
    <property type="component" value="Unassembled WGS sequence"/>
</dbReference>
<reference evidence="2 3" key="1">
    <citation type="submission" date="2015-08" db="EMBL/GenBank/DDBJ databases">
        <title>Next Generation Sequencing and Analysis of the Genome of Puccinia sorghi L Schw, the Causal Agent of Maize Common Rust.</title>
        <authorList>
            <person name="Rochi L."/>
            <person name="Burguener G."/>
            <person name="Darino M."/>
            <person name="Turjanski A."/>
            <person name="Kreff E."/>
            <person name="Dieguez M.J."/>
            <person name="Sacco F."/>
        </authorList>
    </citation>
    <scope>NUCLEOTIDE SEQUENCE [LARGE SCALE GENOMIC DNA]</scope>
    <source>
        <strain evidence="2 3">RO10H11247</strain>
    </source>
</reference>
<comment type="caution">
    <text evidence="2">The sequence shown here is derived from an EMBL/GenBank/DDBJ whole genome shotgun (WGS) entry which is preliminary data.</text>
</comment>
<protein>
    <submittedName>
        <fullName evidence="2">Uncharacterized protein</fullName>
    </submittedName>
</protein>
<proteinExistence type="predicted"/>
<accession>A0A0L6V8S2</accession>